<evidence type="ECO:0000256" key="2">
    <source>
        <dbReference type="ARBA" id="ARBA00022448"/>
    </source>
</evidence>
<sequence>MRGIQNRLATLATWGLMGLWLVPLVWVVAISLRPEAVPLGRGSSLYAGSFTWQNYEQAWRTIAPSYTNTVIIVFGTLAVQLVTITLAGYAFARLRFWGREGWFLLSLVQIMIPITALIIPNFFIIRSLGLYDTVWAVMVPYFGSAFGTFLMRQTFRSVPIELEESARIDGANFLQVLLYVYLPMGIPGLVAFSLASIVYHWNDFLFPLLVTADKASPLSVRLSILAATEGGIQWPQLAAATVWVILPLLLLFMVLQRQFVQSFARSGLK</sequence>
<evidence type="ECO:0000259" key="8">
    <source>
        <dbReference type="PROSITE" id="PS50928"/>
    </source>
</evidence>
<dbReference type="PANTHER" id="PTHR43744">
    <property type="entry name" value="ABC TRANSPORTER PERMEASE PROTEIN MG189-RELATED-RELATED"/>
    <property type="match status" value="1"/>
</dbReference>
<keyword evidence="10" id="KW-1185">Reference proteome</keyword>
<comment type="subcellular location">
    <subcellularLocation>
        <location evidence="1 7">Cell membrane</location>
        <topology evidence="1 7">Multi-pass membrane protein</topology>
    </subcellularLocation>
</comment>
<feature type="transmembrane region" description="Helical" evidence="7">
    <location>
        <begin position="12"/>
        <end position="32"/>
    </location>
</feature>
<evidence type="ECO:0000256" key="4">
    <source>
        <dbReference type="ARBA" id="ARBA00022692"/>
    </source>
</evidence>
<proteinExistence type="inferred from homology"/>
<evidence type="ECO:0000256" key="5">
    <source>
        <dbReference type="ARBA" id="ARBA00022989"/>
    </source>
</evidence>
<feature type="transmembrane region" description="Helical" evidence="7">
    <location>
        <begin position="237"/>
        <end position="255"/>
    </location>
</feature>
<feature type="transmembrane region" description="Helical" evidence="7">
    <location>
        <begin position="135"/>
        <end position="155"/>
    </location>
</feature>
<dbReference type="EMBL" id="JAFIRA010000034">
    <property type="protein sequence ID" value="MCJ2543669.1"/>
    <property type="molecule type" value="Genomic_DNA"/>
</dbReference>
<dbReference type="Proteomes" id="UP000830835">
    <property type="component" value="Unassembled WGS sequence"/>
</dbReference>
<comment type="caution">
    <text evidence="9">The sequence shown here is derived from an EMBL/GenBank/DDBJ whole genome shotgun (WGS) entry which is preliminary data.</text>
</comment>
<dbReference type="CDD" id="cd06261">
    <property type="entry name" value="TM_PBP2"/>
    <property type="match status" value="1"/>
</dbReference>
<protein>
    <submittedName>
        <fullName evidence="9">Carbohydrate ABC transporter permease</fullName>
    </submittedName>
</protein>
<evidence type="ECO:0000313" key="10">
    <source>
        <dbReference type="Proteomes" id="UP000830835"/>
    </source>
</evidence>
<keyword evidence="4 7" id="KW-0812">Transmembrane</keyword>
<dbReference type="Gene3D" id="1.10.3720.10">
    <property type="entry name" value="MetI-like"/>
    <property type="match status" value="1"/>
</dbReference>
<evidence type="ECO:0000256" key="1">
    <source>
        <dbReference type="ARBA" id="ARBA00004651"/>
    </source>
</evidence>
<evidence type="ECO:0000313" key="9">
    <source>
        <dbReference type="EMBL" id="MCJ2543669.1"/>
    </source>
</evidence>
<dbReference type="InterPro" id="IPR000515">
    <property type="entry name" value="MetI-like"/>
</dbReference>
<evidence type="ECO:0000256" key="7">
    <source>
        <dbReference type="RuleBase" id="RU363032"/>
    </source>
</evidence>
<organism evidence="9 10">
    <name type="scientific">Thermostichus vulcanus str. 'Rupite'</name>
    <dbReference type="NCBI Taxonomy" id="2813851"/>
    <lineage>
        <taxon>Bacteria</taxon>
        <taxon>Bacillati</taxon>
        <taxon>Cyanobacteriota</taxon>
        <taxon>Cyanophyceae</taxon>
        <taxon>Thermostichales</taxon>
        <taxon>Thermostichaceae</taxon>
        <taxon>Thermostichus</taxon>
    </lineage>
</organism>
<dbReference type="SUPFAM" id="SSF161098">
    <property type="entry name" value="MetI-like"/>
    <property type="match status" value="1"/>
</dbReference>
<dbReference type="PANTHER" id="PTHR43744:SF3">
    <property type="entry name" value="LACTOSE TRANSPORT SYSTEM PERMEASE PROTEIN LACG"/>
    <property type="match status" value="1"/>
</dbReference>
<name>A0ABT0CD06_THEVL</name>
<dbReference type="Pfam" id="PF00528">
    <property type="entry name" value="BPD_transp_1"/>
    <property type="match status" value="1"/>
</dbReference>
<keyword evidence="3" id="KW-1003">Cell membrane</keyword>
<dbReference type="RefSeq" id="WP_244351340.1">
    <property type="nucleotide sequence ID" value="NZ_JAFIRA010000034.1"/>
</dbReference>
<feature type="transmembrane region" description="Helical" evidence="7">
    <location>
        <begin position="69"/>
        <end position="91"/>
    </location>
</feature>
<gene>
    <name evidence="9" type="ORF">JX360_12255</name>
</gene>
<evidence type="ECO:0000256" key="3">
    <source>
        <dbReference type="ARBA" id="ARBA00022475"/>
    </source>
</evidence>
<evidence type="ECO:0000256" key="6">
    <source>
        <dbReference type="ARBA" id="ARBA00023136"/>
    </source>
</evidence>
<dbReference type="InterPro" id="IPR035906">
    <property type="entry name" value="MetI-like_sf"/>
</dbReference>
<feature type="domain" description="ABC transmembrane type-1" evidence="8">
    <location>
        <begin position="66"/>
        <end position="255"/>
    </location>
</feature>
<keyword evidence="5 7" id="KW-1133">Transmembrane helix</keyword>
<dbReference type="PROSITE" id="PS50928">
    <property type="entry name" value="ABC_TM1"/>
    <property type="match status" value="1"/>
</dbReference>
<accession>A0ABT0CD06</accession>
<comment type="similarity">
    <text evidence="7">Belongs to the binding-protein-dependent transport system permease family.</text>
</comment>
<feature type="transmembrane region" description="Helical" evidence="7">
    <location>
        <begin position="103"/>
        <end position="123"/>
    </location>
</feature>
<keyword evidence="2 7" id="KW-0813">Transport</keyword>
<keyword evidence="6 7" id="KW-0472">Membrane</keyword>
<reference evidence="9" key="1">
    <citation type="submission" date="2021-02" db="EMBL/GenBank/DDBJ databases">
        <title>The CRISPR/cas machinery reduction and long-range gene transfer in the hot spring cyanobacterium Synechococcus.</title>
        <authorList>
            <person name="Dvorak P."/>
            <person name="Jahodarova E."/>
            <person name="Hasler P."/>
            <person name="Poulickova A."/>
        </authorList>
    </citation>
    <scope>NUCLEOTIDE SEQUENCE</scope>
    <source>
        <strain evidence="9">Rupite</strain>
    </source>
</reference>
<feature type="transmembrane region" description="Helical" evidence="7">
    <location>
        <begin position="176"/>
        <end position="201"/>
    </location>
</feature>